<feature type="compositionally biased region" description="Low complexity" evidence="2">
    <location>
        <begin position="374"/>
        <end position="385"/>
    </location>
</feature>
<dbReference type="VEuPathDB" id="TriTrypDB:TRSC58_01157"/>
<keyword evidence="1" id="KW-0175">Coiled coil</keyword>
<evidence type="ECO:0000313" key="3">
    <source>
        <dbReference type="EMBL" id="RNF02984.1"/>
    </source>
</evidence>
<comment type="caution">
    <text evidence="3">The sequence shown here is derived from an EMBL/GenBank/DDBJ whole genome shotgun (WGS) entry which is preliminary data.</text>
</comment>
<feature type="coiled-coil region" evidence="1">
    <location>
        <begin position="746"/>
        <end position="818"/>
    </location>
</feature>
<proteinExistence type="predicted"/>
<evidence type="ECO:0000256" key="2">
    <source>
        <dbReference type="SAM" id="MobiDB-lite"/>
    </source>
</evidence>
<evidence type="ECO:0000256" key="1">
    <source>
        <dbReference type="SAM" id="Coils"/>
    </source>
</evidence>
<accession>A0A3R7KB27</accession>
<sequence length="915" mass="103638">MLVGVREYRREEVQRICGAPAEALVSYYTLLRNKNEAVMADVTDVRARRHMNFDYYASNTGDLFAEAVRPIMRAVLPPISSPQVVVVVDGTETTRFNALLEPEEGMLTLCWRVVTKTAEFANLVEAVHLAVVELDDSNHLRDLTPAVALGTAPTIIEDADEHFTSVEDACYVELRTEADVRGLLQHACRVIVPERHQVFSFILTYKEALGLPNSTIQFLALSVSEMTRGMQSTRHCIATTASLIESRSPSVTFPGTKFSFLLKPALFGQQPGLWISCFAPTSVSSFQRRETFKEAFCIAHTLSRVYSSRVGLGISEAWQRVGDREGQYADEIHDEQVEIQPRVEVPQPSSLGWLEKPMGYSKKTFTSIPHQTRSGSLISSPSASSFTPNVPQHQHKHHENGLPGRIADDQMSPVVAARDMPMGLLVTPSEQRTKPLDDKKTQSEKHSEPPNSGRRSLGRSLHDRCSSVEKHPYNCSARYEFETYKRVMEPAMKQLRKDIQHYVTLLEDARRHIWQLRRANREGGGVEQLRVSLLAAERERKVAEADFAKREERFQERVSELEAQCEDLSKELQQRAMYAVSERVKLQQASVATQTPNSLPWSHLSSSLPPSASVTATTAALPVEEGLVVSQTLQKDSSGNDVQRAAQWLELVSYHQRELEDHAERERSYRNRILHLEQTLTERASEAEEAKAELMRREHEVSLEAVRGQQREQERKMERNYLEDVECLRAEVVEANKTSSKAEHHLEKCLIELEQERKQREASDAELRRLQEKFAQGVESGAAKEMVQMLKDSYDRHVQHLQQEIEELRALTRHAVSNEKTPLEKASAASTPLQQAHGRLAGGLVSPAIEAVQEKSMFSSRHSLYDKTHTTNGGSPTRFQSIPIRTEIRRFEDFMKEEPSYTFRSTKVLDRTKAL</sequence>
<evidence type="ECO:0000313" key="4">
    <source>
        <dbReference type="Proteomes" id="UP000283634"/>
    </source>
</evidence>
<dbReference type="EMBL" id="MKGL01000211">
    <property type="protein sequence ID" value="RNF02984.1"/>
    <property type="molecule type" value="Genomic_DNA"/>
</dbReference>
<dbReference type="OrthoDB" id="2155209at2759"/>
<reference evidence="3 4" key="1">
    <citation type="journal article" date="2018" name="BMC Genomics">
        <title>Genomic comparison of Trypanosoma conorhini and Trypanosoma rangeli to Trypanosoma cruzi strains of high and low virulence.</title>
        <authorList>
            <person name="Bradwell K.R."/>
            <person name="Koparde V.N."/>
            <person name="Matveyev A.V."/>
            <person name="Serrano M.G."/>
            <person name="Alves J.M."/>
            <person name="Parikh H."/>
            <person name="Huang B."/>
            <person name="Lee V."/>
            <person name="Espinosa-Alvarez O."/>
            <person name="Ortiz P.A."/>
            <person name="Costa-Martins A.G."/>
            <person name="Teixeira M.M."/>
            <person name="Buck G.A."/>
        </authorList>
    </citation>
    <scope>NUCLEOTIDE SEQUENCE [LARGE SCALE GENOMIC DNA]</scope>
    <source>
        <strain evidence="3 4">AM80</strain>
    </source>
</reference>
<gene>
    <name evidence="3" type="ORF">TraAM80_06034</name>
</gene>
<dbReference type="GeneID" id="40329967"/>
<evidence type="ECO:0008006" key="5">
    <source>
        <dbReference type="Google" id="ProtNLM"/>
    </source>
</evidence>
<name>A0A3R7KB27_TRYRA</name>
<protein>
    <recommendedName>
        <fullName evidence="5">Kinesin</fullName>
    </recommendedName>
</protein>
<feature type="region of interest" description="Disordered" evidence="2">
    <location>
        <begin position="367"/>
        <end position="407"/>
    </location>
</feature>
<organism evidence="3 4">
    <name type="scientific">Trypanosoma rangeli</name>
    <dbReference type="NCBI Taxonomy" id="5698"/>
    <lineage>
        <taxon>Eukaryota</taxon>
        <taxon>Discoba</taxon>
        <taxon>Euglenozoa</taxon>
        <taxon>Kinetoplastea</taxon>
        <taxon>Metakinetoplastina</taxon>
        <taxon>Trypanosomatida</taxon>
        <taxon>Trypanosomatidae</taxon>
        <taxon>Trypanosoma</taxon>
        <taxon>Herpetosoma</taxon>
    </lineage>
</organism>
<dbReference type="Proteomes" id="UP000283634">
    <property type="component" value="Unassembled WGS sequence"/>
</dbReference>
<keyword evidence="4" id="KW-1185">Reference proteome</keyword>
<dbReference type="AlphaFoldDB" id="A0A3R7KB27"/>
<feature type="compositionally biased region" description="Basic and acidic residues" evidence="2">
    <location>
        <begin position="431"/>
        <end position="448"/>
    </location>
</feature>
<feature type="coiled-coil region" evidence="1">
    <location>
        <begin position="492"/>
        <end position="571"/>
    </location>
</feature>
<dbReference type="RefSeq" id="XP_029237231.1">
    <property type="nucleotide sequence ID" value="XM_029382891.1"/>
</dbReference>
<dbReference type="OMA" id="KTVNYDV"/>
<feature type="region of interest" description="Disordered" evidence="2">
    <location>
        <begin position="424"/>
        <end position="465"/>
    </location>
</feature>